<dbReference type="InterPro" id="IPR046462">
    <property type="entry name" value="TerL_nuclease"/>
</dbReference>
<dbReference type="RefSeq" id="WP_111926616.1">
    <property type="nucleotide sequence ID" value="NZ_UAWG01000012.1"/>
</dbReference>
<evidence type="ECO:0000259" key="2">
    <source>
        <dbReference type="Pfam" id="PF20441"/>
    </source>
</evidence>
<dbReference type="Pfam" id="PF20441">
    <property type="entry name" value="TerL_nuclease"/>
    <property type="match status" value="1"/>
</dbReference>
<feature type="domain" description="Terminase large subunit-like ATPase" evidence="1">
    <location>
        <begin position="74"/>
        <end position="250"/>
    </location>
</feature>
<dbReference type="Pfam" id="PF03354">
    <property type="entry name" value="TerL_ATPase"/>
    <property type="match status" value="1"/>
</dbReference>
<protein>
    <submittedName>
        <fullName evidence="3">Terminase</fullName>
    </submittedName>
</protein>
<dbReference type="AlphaFoldDB" id="A0A2X2YA88"/>
<proteinExistence type="predicted"/>
<gene>
    <name evidence="3" type="ORF">NCTC10719_01891</name>
</gene>
<accession>A0A2X2YA88</accession>
<dbReference type="PANTHER" id="PTHR41287:SF1">
    <property type="entry name" value="PROTEIN YMFN"/>
    <property type="match status" value="1"/>
</dbReference>
<dbReference type="Proteomes" id="UP000249986">
    <property type="component" value="Unassembled WGS sequence"/>
</dbReference>
<dbReference type="GO" id="GO:0004519">
    <property type="term" value="F:endonuclease activity"/>
    <property type="evidence" value="ECO:0007669"/>
    <property type="project" value="InterPro"/>
</dbReference>
<name>A0A2X2YA88_CLOPF</name>
<sequence>MITQDEIKIKEHLNKKILIQKEYILDKVITNQKEKYDDEKYFFDENEARKIFKFLSKLTLDKGKKGSKVKLLRFQFEILTSILCVKNRETGFRRFKEAHLNIGRKNGKGSLVAWIIIYLYFTQDTYGAEYIIVANDIKQATNLFNTIKLTINNNKTLRKYVKITDSKKEMYRKATNSTLRVLSNEGGNLDSYASYIVVLDEVHEYKSDEAYSKLITGMGLWDDPIMFTTTTASSGEDETNLEYQMYSYSKQIENGEVDDESFYYAIYEAEKDCDIFDIDEWSNANPALGCFKKIDDFIKLAKKALAMKTFAAKFRRLYLNQHIATDNIKNAINMDLWRKCTKKINLEELKEYKICWCGLDLSSKNDITAFVMIFYDEDREKFIVYPHLFTPKDTIMEREEEDKNPYSEWVKSGDLIALEGKYINFELMMDYIYNLNNDFEFKKVGFDRWGSPTILNRLEEVWDIVPLGQGFQTITPFINDFEALLIDERLIIAENEVFEFMAKNVIAVYDEAMNVKYSKKKSKFKIDGIIGMIMGLGLAVEENEVSHYDPFAELEEIEE</sequence>
<reference evidence="3 4" key="1">
    <citation type="submission" date="2018-06" db="EMBL/GenBank/DDBJ databases">
        <authorList>
            <consortium name="Pathogen Informatics"/>
            <person name="Doyle S."/>
        </authorList>
    </citation>
    <scope>NUCLEOTIDE SEQUENCE [LARGE SCALE GENOMIC DNA]</scope>
    <source>
        <strain evidence="3 4">NCTC10719</strain>
    </source>
</reference>
<dbReference type="PANTHER" id="PTHR41287">
    <property type="match status" value="1"/>
</dbReference>
<dbReference type="InterPro" id="IPR027417">
    <property type="entry name" value="P-loop_NTPase"/>
</dbReference>
<dbReference type="EMBL" id="UAWG01000012">
    <property type="protein sequence ID" value="SQB60301.1"/>
    <property type="molecule type" value="Genomic_DNA"/>
</dbReference>
<evidence type="ECO:0000259" key="1">
    <source>
        <dbReference type="Pfam" id="PF03354"/>
    </source>
</evidence>
<feature type="domain" description="Terminase large subunit-like endonuclease" evidence="2">
    <location>
        <begin position="256"/>
        <end position="541"/>
    </location>
</feature>
<organism evidence="3 4">
    <name type="scientific">Clostridium perfringens</name>
    <dbReference type="NCBI Taxonomy" id="1502"/>
    <lineage>
        <taxon>Bacteria</taxon>
        <taxon>Bacillati</taxon>
        <taxon>Bacillota</taxon>
        <taxon>Clostridia</taxon>
        <taxon>Eubacteriales</taxon>
        <taxon>Clostridiaceae</taxon>
        <taxon>Clostridium</taxon>
    </lineage>
</organism>
<evidence type="ECO:0000313" key="3">
    <source>
        <dbReference type="EMBL" id="SQB60301.1"/>
    </source>
</evidence>
<dbReference type="Gene3D" id="3.40.50.300">
    <property type="entry name" value="P-loop containing nucleotide triphosphate hydrolases"/>
    <property type="match status" value="1"/>
</dbReference>
<dbReference type="InterPro" id="IPR005021">
    <property type="entry name" value="Terminase_largesu-like"/>
</dbReference>
<evidence type="ECO:0000313" key="4">
    <source>
        <dbReference type="Proteomes" id="UP000249986"/>
    </source>
</evidence>
<dbReference type="InterPro" id="IPR046461">
    <property type="entry name" value="TerL_ATPase"/>
</dbReference>